<organism evidence="2 3">
    <name type="scientific">Treponema saccharophilum DSM 2985</name>
    <dbReference type="NCBI Taxonomy" id="907348"/>
    <lineage>
        <taxon>Bacteria</taxon>
        <taxon>Pseudomonadati</taxon>
        <taxon>Spirochaetota</taxon>
        <taxon>Spirochaetia</taxon>
        <taxon>Spirochaetales</taxon>
        <taxon>Treponemataceae</taxon>
        <taxon>Treponema</taxon>
    </lineage>
</organism>
<reference evidence="2 3" key="1">
    <citation type="submission" date="2011-09" db="EMBL/GenBank/DDBJ databases">
        <title>The draft genome of Treponema saccharophilum DSM 2985.</title>
        <authorList>
            <consortium name="US DOE Joint Genome Institute (JGI-PGF)"/>
            <person name="Lucas S."/>
            <person name="Copeland A."/>
            <person name="Lapidus A."/>
            <person name="Glavina del Rio T."/>
            <person name="Dalin E."/>
            <person name="Tice H."/>
            <person name="Bruce D."/>
            <person name="Goodwin L."/>
            <person name="Pitluck S."/>
            <person name="Peters L."/>
            <person name="Kyrpides N."/>
            <person name="Mavromatis K."/>
            <person name="Ivanova N."/>
            <person name="Markowitz V."/>
            <person name="Cheng J.-F."/>
            <person name="Hugenholtz P."/>
            <person name="Woyke T."/>
            <person name="Wu D."/>
            <person name="Gronow S."/>
            <person name="Wellnitz S."/>
            <person name="Brambilla E."/>
            <person name="Klenk H.-P."/>
            <person name="Eisen J.A."/>
        </authorList>
    </citation>
    <scope>NUCLEOTIDE SEQUENCE [LARGE SCALE GENOMIC DNA]</scope>
    <source>
        <strain evidence="2 3">DSM 2985</strain>
    </source>
</reference>
<feature type="transmembrane region" description="Helical" evidence="1">
    <location>
        <begin position="6"/>
        <end position="24"/>
    </location>
</feature>
<comment type="caution">
    <text evidence="2">The sequence shown here is derived from an EMBL/GenBank/DDBJ whole genome shotgun (WGS) entry which is preliminary data.</text>
</comment>
<dbReference type="PATRIC" id="fig|907348.3.peg.1179"/>
<proteinExistence type="predicted"/>
<dbReference type="RefSeq" id="WP_002703720.1">
    <property type="nucleotide sequence ID" value="NZ_AGRW01000043.1"/>
</dbReference>
<dbReference type="OrthoDB" id="360935at2"/>
<sequence length="166" mass="18245">MLQFYFLSVLLNVLCGFVLVYAAAKSSARNSAMYSSDDGDDFFNSIDGDTPLPDSETDERLRPFLSFLNDSTFRLVLGSVSMLVGFIKLFYSVRNDIAVLGDLLPALAGLCGGSCLLFDYFDARSEFGLSIPEPLENVIVGGRRYIGLFCIVAGLLHFIFPKVILL</sequence>
<protein>
    <submittedName>
        <fullName evidence="2">Uncharacterized protein</fullName>
    </submittedName>
</protein>
<dbReference type="STRING" id="907348.TresaDRAFT_1406"/>
<feature type="transmembrane region" description="Helical" evidence="1">
    <location>
        <begin position="142"/>
        <end position="160"/>
    </location>
</feature>
<dbReference type="AlphaFoldDB" id="H7EJY3"/>
<name>H7EJY3_9SPIR</name>
<accession>H7EJY3</accession>
<feature type="transmembrane region" description="Helical" evidence="1">
    <location>
        <begin position="72"/>
        <end position="91"/>
    </location>
</feature>
<keyword evidence="1" id="KW-0472">Membrane</keyword>
<dbReference type="EMBL" id="AGRW01000043">
    <property type="protein sequence ID" value="EIC02070.1"/>
    <property type="molecule type" value="Genomic_DNA"/>
</dbReference>
<keyword evidence="1" id="KW-1133">Transmembrane helix</keyword>
<evidence type="ECO:0000313" key="3">
    <source>
        <dbReference type="Proteomes" id="UP000003571"/>
    </source>
</evidence>
<evidence type="ECO:0000313" key="2">
    <source>
        <dbReference type="EMBL" id="EIC02070.1"/>
    </source>
</evidence>
<dbReference type="eggNOG" id="ENOG502ZJPR">
    <property type="taxonomic scope" value="Bacteria"/>
</dbReference>
<dbReference type="Proteomes" id="UP000003571">
    <property type="component" value="Unassembled WGS sequence"/>
</dbReference>
<keyword evidence="3" id="KW-1185">Reference proteome</keyword>
<keyword evidence="1" id="KW-0812">Transmembrane</keyword>
<evidence type="ECO:0000256" key="1">
    <source>
        <dbReference type="SAM" id="Phobius"/>
    </source>
</evidence>
<feature type="transmembrane region" description="Helical" evidence="1">
    <location>
        <begin position="103"/>
        <end position="121"/>
    </location>
</feature>
<gene>
    <name evidence="2" type="ORF">TresaDRAFT_1406</name>
</gene>